<dbReference type="PROSITE" id="PS51186">
    <property type="entry name" value="GNAT"/>
    <property type="match status" value="1"/>
</dbReference>
<dbReference type="SUPFAM" id="SSF55729">
    <property type="entry name" value="Acyl-CoA N-acyltransferases (Nat)"/>
    <property type="match status" value="1"/>
</dbReference>
<feature type="domain" description="N-acetyltransferase" evidence="13">
    <location>
        <begin position="311"/>
        <end position="457"/>
    </location>
</feature>
<keyword evidence="7" id="KW-0808">Transferase</keyword>
<feature type="compositionally biased region" description="Pro residues" evidence="12">
    <location>
        <begin position="549"/>
        <end position="563"/>
    </location>
</feature>
<dbReference type="CDD" id="cd04301">
    <property type="entry name" value="NAT_SF"/>
    <property type="match status" value="1"/>
</dbReference>
<dbReference type="EC" id="2.3.1.257" evidence="4"/>
<keyword evidence="8" id="KW-0539">Nucleus</keyword>
<feature type="non-terminal residue" evidence="14">
    <location>
        <position position="738"/>
    </location>
</feature>
<evidence type="ECO:0000256" key="10">
    <source>
        <dbReference type="ARBA" id="ARBA00047821"/>
    </source>
</evidence>
<keyword evidence="9" id="KW-0012">Acyltransferase</keyword>
<feature type="region of interest" description="Disordered" evidence="12">
    <location>
        <begin position="133"/>
        <end position="217"/>
    </location>
</feature>
<accession>A0ABP0LT83</accession>
<comment type="catalytic activity">
    <reaction evidence="11">
        <text>N-terminal L-seryl-[histone H4] + acetyl-CoA = N-terminal N(alpha)-acetyl-L-seryl-[histone H4] + CoA + H(+)</text>
        <dbReference type="Rhea" id="RHEA:50596"/>
        <dbReference type="Rhea" id="RHEA-COMP:12740"/>
        <dbReference type="Rhea" id="RHEA-COMP:12743"/>
        <dbReference type="ChEBI" id="CHEBI:15378"/>
        <dbReference type="ChEBI" id="CHEBI:57287"/>
        <dbReference type="ChEBI" id="CHEBI:57288"/>
        <dbReference type="ChEBI" id="CHEBI:64738"/>
        <dbReference type="ChEBI" id="CHEBI:83690"/>
        <dbReference type="EC" id="2.3.1.257"/>
    </reaction>
</comment>
<dbReference type="Pfam" id="PF00583">
    <property type="entry name" value="Acetyltransf_1"/>
    <property type="match status" value="1"/>
</dbReference>
<evidence type="ECO:0000256" key="1">
    <source>
        <dbReference type="ARBA" id="ARBA00004123"/>
    </source>
</evidence>
<evidence type="ECO:0000256" key="8">
    <source>
        <dbReference type="ARBA" id="ARBA00023242"/>
    </source>
</evidence>
<evidence type="ECO:0000313" key="14">
    <source>
        <dbReference type="EMBL" id="CAK9041345.1"/>
    </source>
</evidence>
<sequence>MRLTAGLVSQGAVETEIIHRVVESLVEQVVERCVGEARGAVETEMELEMTTTATATTTATDRKRAHGEDAGSNRKRNRKKMVNERVRVYWKHERGFFDGLAKESHEDRVLVAYDNGESAWELAADCEIIATEQKRKAPRKLSDSVASSASSCSGDGHDVSTVPVSPPEWCDSSTEDAATNAPRRSGRRKRTSKRGRDDSCAKQNMDSPLKRAFAGAPLTGSPSKLRVTLHGVDVNVPISSRGDDLLPISEIKHYTSASIPNDVSEEIFLLTKANMETMQNESNWEDWDDIKKQQELITTPGMHFFVIYSDSIQSSMSRIDEDDALMVCQDVLDGLVNCVISGAEKPDAAPRRRPRGDIIGYMAVRSLVEIKWHVLYVHELHLVDGARKRGIGKFMMHHIEEIAKQLRIQYIMLTVLQVNQKAQRFYRDLGFHVDEACPSYCYQSERHPYRILSKMIDTTILRHTCAHCADVGFRYYESLIMHGCLVHGGTWPYRCRVPGCNLGSVKREQLRLHAESHGPQADGNRFVSSQRSQAANRVVVAPKEKPGAPRVPKPPQAPKPASPPSIAGAAAPTSSDLLFQSVTMLKTGLIGKILRTKNGSYWVRLDGENAEEVRARRPDFVLRVPKNKAFAKRCASDNGDASLIDISKILPPKQVRREPDPDFLFAMQLHHEEWVSARPKNLASSAPAHTGTQVPGPLHTTTCGLVRSTTRTASTVASSVGATELAKLCPTSLLRRMR</sequence>
<dbReference type="Proteomes" id="UP001642464">
    <property type="component" value="Unassembled WGS sequence"/>
</dbReference>
<feature type="compositionally biased region" description="Low complexity" evidence="12">
    <location>
        <begin position="143"/>
        <end position="154"/>
    </location>
</feature>
<feature type="region of interest" description="Disordered" evidence="12">
    <location>
        <begin position="53"/>
        <end position="78"/>
    </location>
</feature>
<keyword evidence="15" id="KW-1185">Reference proteome</keyword>
<comment type="catalytic activity">
    <reaction evidence="10">
        <text>N-terminal L-seryl-[histone H2A] + acetyl-CoA = N-terminal N(alpha)-acetyl-L-seryl-[histone H2A] + CoA + H(+)</text>
        <dbReference type="Rhea" id="RHEA:50600"/>
        <dbReference type="Rhea" id="RHEA-COMP:12742"/>
        <dbReference type="Rhea" id="RHEA-COMP:12744"/>
        <dbReference type="ChEBI" id="CHEBI:15378"/>
        <dbReference type="ChEBI" id="CHEBI:57287"/>
        <dbReference type="ChEBI" id="CHEBI:57288"/>
        <dbReference type="ChEBI" id="CHEBI:64738"/>
        <dbReference type="ChEBI" id="CHEBI:83690"/>
        <dbReference type="EC" id="2.3.1.257"/>
    </reaction>
</comment>
<name>A0ABP0LT83_9DINO</name>
<evidence type="ECO:0000259" key="13">
    <source>
        <dbReference type="PROSITE" id="PS51186"/>
    </source>
</evidence>
<comment type="subcellular location">
    <subcellularLocation>
        <location evidence="2">Cytoplasm</location>
    </subcellularLocation>
    <subcellularLocation>
        <location evidence="1">Nucleus</location>
    </subcellularLocation>
</comment>
<protein>
    <recommendedName>
        <fullName evidence="5">N-alpha-acetyltransferase 40</fullName>
        <ecNumber evidence="4">2.3.1.257</ecNumber>
    </recommendedName>
</protein>
<dbReference type="InterPro" id="IPR039949">
    <property type="entry name" value="NAA40"/>
</dbReference>
<evidence type="ECO:0000256" key="2">
    <source>
        <dbReference type="ARBA" id="ARBA00004496"/>
    </source>
</evidence>
<evidence type="ECO:0000256" key="11">
    <source>
        <dbReference type="ARBA" id="ARBA00049524"/>
    </source>
</evidence>
<keyword evidence="6" id="KW-0963">Cytoplasm</keyword>
<evidence type="ECO:0000256" key="6">
    <source>
        <dbReference type="ARBA" id="ARBA00022490"/>
    </source>
</evidence>
<evidence type="ECO:0000256" key="4">
    <source>
        <dbReference type="ARBA" id="ARBA00012950"/>
    </source>
</evidence>
<proteinExistence type="inferred from homology"/>
<evidence type="ECO:0000256" key="5">
    <source>
        <dbReference type="ARBA" id="ARBA00015043"/>
    </source>
</evidence>
<evidence type="ECO:0000256" key="12">
    <source>
        <dbReference type="SAM" id="MobiDB-lite"/>
    </source>
</evidence>
<dbReference type="PANTHER" id="PTHR20531:SF1">
    <property type="entry name" value="N-ALPHA-ACETYLTRANSFERASE 40"/>
    <property type="match status" value="1"/>
</dbReference>
<feature type="compositionally biased region" description="Basic residues" evidence="12">
    <location>
        <begin position="184"/>
        <end position="193"/>
    </location>
</feature>
<evidence type="ECO:0000256" key="9">
    <source>
        <dbReference type="ARBA" id="ARBA00023315"/>
    </source>
</evidence>
<comment type="similarity">
    <text evidence="3">Belongs to the acetyltransferase family. NAA40 subfamily.</text>
</comment>
<dbReference type="InterPro" id="IPR000182">
    <property type="entry name" value="GNAT_dom"/>
</dbReference>
<dbReference type="EMBL" id="CAXAMM010017536">
    <property type="protein sequence ID" value="CAK9041345.1"/>
    <property type="molecule type" value="Genomic_DNA"/>
</dbReference>
<feature type="compositionally biased region" description="Polar residues" evidence="12">
    <location>
        <begin position="526"/>
        <end position="535"/>
    </location>
</feature>
<dbReference type="Gene3D" id="3.40.630.30">
    <property type="match status" value="1"/>
</dbReference>
<evidence type="ECO:0000313" key="15">
    <source>
        <dbReference type="Proteomes" id="UP001642464"/>
    </source>
</evidence>
<organism evidence="14 15">
    <name type="scientific">Durusdinium trenchii</name>
    <dbReference type="NCBI Taxonomy" id="1381693"/>
    <lineage>
        <taxon>Eukaryota</taxon>
        <taxon>Sar</taxon>
        <taxon>Alveolata</taxon>
        <taxon>Dinophyceae</taxon>
        <taxon>Suessiales</taxon>
        <taxon>Symbiodiniaceae</taxon>
        <taxon>Durusdinium</taxon>
    </lineage>
</organism>
<gene>
    <name evidence="14" type="ORF">SCF082_LOCUS23899</name>
</gene>
<dbReference type="InterPro" id="IPR016181">
    <property type="entry name" value="Acyl_CoA_acyltransferase"/>
</dbReference>
<evidence type="ECO:0000256" key="3">
    <source>
        <dbReference type="ARBA" id="ARBA00008870"/>
    </source>
</evidence>
<dbReference type="PANTHER" id="PTHR20531">
    <property type="entry name" value="N-ALPHA-ACETYLTRANSFERASE 40"/>
    <property type="match status" value="1"/>
</dbReference>
<feature type="compositionally biased region" description="Basic and acidic residues" evidence="12">
    <location>
        <begin position="60"/>
        <end position="72"/>
    </location>
</feature>
<reference evidence="14 15" key="1">
    <citation type="submission" date="2024-02" db="EMBL/GenBank/DDBJ databases">
        <authorList>
            <person name="Chen Y."/>
            <person name="Shah S."/>
            <person name="Dougan E. K."/>
            <person name="Thang M."/>
            <person name="Chan C."/>
        </authorList>
    </citation>
    <scope>NUCLEOTIDE SEQUENCE [LARGE SCALE GENOMIC DNA]</scope>
</reference>
<evidence type="ECO:0000256" key="7">
    <source>
        <dbReference type="ARBA" id="ARBA00022679"/>
    </source>
</evidence>
<feature type="region of interest" description="Disordered" evidence="12">
    <location>
        <begin position="515"/>
        <end position="569"/>
    </location>
</feature>
<comment type="caution">
    <text evidence="14">The sequence shown here is derived from an EMBL/GenBank/DDBJ whole genome shotgun (WGS) entry which is preliminary data.</text>
</comment>